<dbReference type="STRING" id="1936003.STSP2_03261"/>
<dbReference type="EMBL" id="CP019791">
    <property type="protein sequence ID" value="AQT70059.1"/>
    <property type="molecule type" value="Genomic_DNA"/>
</dbReference>
<keyword evidence="1" id="KW-0175">Coiled coil</keyword>
<keyword evidence="2" id="KW-1133">Transmembrane helix</keyword>
<dbReference type="KEGG" id="alus:STSP2_03261"/>
<evidence type="ECO:0000256" key="2">
    <source>
        <dbReference type="SAM" id="Phobius"/>
    </source>
</evidence>
<evidence type="ECO:0000313" key="4">
    <source>
        <dbReference type="Proteomes" id="UP000189674"/>
    </source>
</evidence>
<keyword evidence="2" id="KW-0812">Transmembrane</keyword>
<dbReference type="Proteomes" id="UP000189674">
    <property type="component" value="Chromosome"/>
</dbReference>
<reference evidence="4" key="1">
    <citation type="submission" date="2017-02" db="EMBL/GenBank/DDBJ databases">
        <title>Comparative genomics and description of representatives of a novel lineage of planctomycetes thriving in anoxic sediments.</title>
        <authorList>
            <person name="Spring S."/>
            <person name="Bunk B."/>
            <person name="Sproer C."/>
        </authorList>
    </citation>
    <scope>NUCLEOTIDE SEQUENCE [LARGE SCALE GENOMIC DNA]</scope>
    <source>
        <strain evidence="4">ST-NAGAB-D1</strain>
    </source>
</reference>
<evidence type="ECO:0000313" key="3">
    <source>
        <dbReference type="EMBL" id="AQT70059.1"/>
    </source>
</evidence>
<gene>
    <name evidence="3" type="ORF">STSP2_03261</name>
</gene>
<sequence>MGKKNDFKHGDKEMKNVILIIAVVLIVLTAIVGIPKMRSYWSVGRENLVNTIDNALGEFRVKRAESSEGIQGLEKTVRKLKEGQIRCEVQAERLVTKLNDLTQKRDKAVHSLKRLRELISEGEPAVLGGREYSVTELQEMAEDLMRTHESIKAQMDSITDARDLLEKNAYSLKEKAGHAKRTVSSMHAQLEEIDAKIVSLDTMRKAAMIAGGKDETLATNFDSVKKQLDQLYVEVEIGLRMEQADWKASSTAEANIDEIFIETQDADETLERIDDVLGMNTEVTQQ</sequence>
<name>A0A1U9NQ74_9BACT</name>
<feature type="transmembrane region" description="Helical" evidence="2">
    <location>
        <begin position="17"/>
        <end position="35"/>
    </location>
</feature>
<dbReference type="AlphaFoldDB" id="A0A1U9NQ74"/>
<proteinExistence type="predicted"/>
<keyword evidence="4" id="KW-1185">Reference proteome</keyword>
<organism evidence="3 4">
    <name type="scientific">Anaerohalosphaera lusitana</name>
    <dbReference type="NCBI Taxonomy" id="1936003"/>
    <lineage>
        <taxon>Bacteria</taxon>
        <taxon>Pseudomonadati</taxon>
        <taxon>Planctomycetota</taxon>
        <taxon>Phycisphaerae</taxon>
        <taxon>Sedimentisphaerales</taxon>
        <taxon>Anaerohalosphaeraceae</taxon>
        <taxon>Anaerohalosphaera</taxon>
    </lineage>
</organism>
<dbReference type="RefSeq" id="WP_146663682.1">
    <property type="nucleotide sequence ID" value="NZ_CP019791.1"/>
</dbReference>
<feature type="coiled-coil region" evidence="1">
    <location>
        <begin position="98"/>
        <end position="168"/>
    </location>
</feature>
<protein>
    <submittedName>
        <fullName evidence="3">Uncharacterized protein</fullName>
    </submittedName>
</protein>
<accession>A0A1U9NQ74</accession>
<evidence type="ECO:0000256" key="1">
    <source>
        <dbReference type="SAM" id="Coils"/>
    </source>
</evidence>
<keyword evidence="2" id="KW-0472">Membrane</keyword>